<dbReference type="InterPro" id="IPR032466">
    <property type="entry name" value="Metal_Hydrolase"/>
</dbReference>
<dbReference type="Gene3D" id="2.30.40.10">
    <property type="entry name" value="Urease, subunit C, domain 1"/>
    <property type="match status" value="1"/>
</dbReference>
<keyword evidence="1" id="KW-0378">Hydrolase</keyword>
<dbReference type="eggNOG" id="COG0402">
    <property type="taxonomic scope" value="Bacteria"/>
</dbReference>
<evidence type="ECO:0000259" key="2">
    <source>
        <dbReference type="Pfam" id="PF01979"/>
    </source>
</evidence>
<dbReference type="PANTHER" id="PTHR43794">
    <property type="entry name" value="AMINOHYDROLASE SSNA-RELATED"/>
    <property type="match status" value="1"/>
</dbReference>
<dbReference type="GO" id="GO:0016810">
    <property type="term" value="F:hydrolase activity, acting on carbon-nitrogen (but not peptide) bonds"/>
    <property type="evidence" value="ECO:0007669"/>
    <property type="project" value="InterPro"/>
</dbReference>
<dbReference type="Gene3D" id="3.20.20.140">
    <property type="entry name" value="Metal-dependent hydrolases"/>
    <property type="match status" value="1"/>
</dbReference>
<dbReference type="AlphaFoldDB" id="A6W9E4"/>
<dbReference type="InterPro" id="IPR006680">
    <property type="entry name" value="Amidohydro-rel"/>
</dbReference>
<dbReference type="SUPFAM" id="SSF51556">
    <property type="entry name" value="Metallo-dependent hydrolases"/>
    <property type="match status" value="1"/>
</dbReference>
<evidence type="ECO:0000256" key="1">
    <source>
        <dbReference type="ARBA" id="ARBA00022801"/>
    </source>
</evidence>
<evidence type="ECO:0000313" key="4">
    <source>
        <dbReference type="Proteomes" id="UP000001116"/>
    </source>
</evidence>
<protein>
    <submittedName>
        <fullName evidence="3">Amidohydrolase</fullName>
    </submittedName>
</protein>
<accession>A6W9E4</accession>
<feature type="domain" description="Amidohydrolase-related" evidence="2">
    <location>
        <begin position="78"/>
        <end position="433"/>
    </location>
</feature>
<organism evidence="3 4">
    <name type="scientific">Kineococcus radiotolerans (strain ATCC BAA-149 / DSM 14245 / SRS30216)</name>
    <dbReference type="NCBI Taxonomy" id="266940"/>
    <lineage>
        <taxon>Bacteria</taxon>
        <taxon>Bacillati</taxon>
        <taxon>Actinomycetota</taxon>
        <taxon>Actinomycetes</taxon>
        <taxon>Kineosporiales</taxon>
        <taxon>Kineosporiaceae</taxon>
        <taxon>Kineococcus</taxon>
    </lineage>
</organism>
<keyword evidence="4" id="KW-1185">Reference proteome</keyword>
<reference evidence="4" key="1">
    <citation type="journal article" date="2008" name="PLoS ONE">
        <title>Survival in nuclear waste, extreme resistance, and potential applications gleaned from the genome sequence of Kineococcus radiotolerans SRS30216.</title>
        <authorList>
            <person name="Bagwell C.E."/>
            <person name="Bhat S."/>
            <person name="Hawkins G.M."/>
            <person name="Smith B.W."/>
            <person name="Biswas T."/>
            <person name="Hoover T.R."/>
            <person name="Saunders E."/>
            <person name="Han C.S."/>
            <person name="Tsodikov O.V."/>
            <person name="Shimkets L.J."/>
        </authorList>
    </citation>
    <scope>NUCLEOTIDE SEQUENCE [LARGE SCALE GENOMIC DNA]</scope>
    <source>
        <strain evidence="4">ATCC BAA-149 / DSM 14245 / SRS30216</strain>
    </source>
</reference>
<dbReference type="EMBL" id="CP000750">
    <property type="protein sequence ID" value="ABS03433.1"/>
    <property type="molecule type" value="Genomic_DNA"/>
</dbReference>
<dbReference type="PANTHER" id="PTHR43794:SF11">
    <property type="entry name" value="AMIDOHYDROLASE-RELATED DOMAIN-CONTAINING PROTEIN"/>
    <property type="match status" value="1"/>
</dbReference>
<proteinExistence type="predicted"/>
<evidence type="ECO:0000313" key="3">
    <source>
        <dbReference type="EMBL" id="ABS03433.1"/>
    </source>
</evidence>
<dbReference type="SUPFAM" id="SSF51338">
    <property type="entry name" value="Composite domain of metallo-dependent hydrolases"/>
    <property type="match status" value="1"/>
</dbReference>
<name>A6W9E4_KINRD</name>
<dbReference type="Pfam" id="PF01979">
    <property type="entry name" value="Amidohydro_1"/>
    <property type="match status" value="1"/>
</dbReference>
<sequence>MTALPIDSPQAREALLTRPGTRPLLLTGAVIVTQDPRVGVLSPGDLLVHGTRIEAVGPVGTLEHSADTLVLDATGYLLAPGFVDTHRHAWEAQLRQLMPDVDDLGEYVTSTLVGLAPAYRPEDVYLGTRLAALTAIDSGITCMLDFAHNARSAAHSDAGVQALLDTGIRGVHASMRPHFGAWDGQWPKDLTRLREQYFATDDQLLTLRVAALATDEIAGPELAYGPELAQVAADLGVGVSVDAVFDACGSRAIRAWEQAGLLSPDVTLIHCNGLDADAWRAVAATGTTISTAPTSEAQIGLENAVPAVDEALAVGIRPGLSIDVEVALASDMSTQMRALLAIQRMRAVERAHGSGEQAPPRIGVQDVLDFATTDGARTNGLGDVTGSLSAGKQADVLVVDARAVNTMPANDPVGTVVLSADARNIQGVLVAGTPRKWAGELLGVDVRALHDEVVASRDAVLARAGR</sequence>
<dbReference type="RefSeq" id="WP_011981428.1">
    <property type="nucleotide sequence ID" value="NC_009664.2"/>
</dbReference>
<dbReference type="HOGENOM" id="CLU_012358_2_3_11"/>
<gene>
    <name evidence="3" type="ordered locus">Krad_1947</name>
</gene>
<dbReference type="Proteomes" id="UP000001116">
    <property type="component" value="Chromosome"/>
</dbReference>
<dbReference type="OrthoDB" id="3189065at2"/>
<dbReference type="STRING" id="266940.Krad_1947"/>
<dbReference type="KEGG" id="kra:Krad_1947"/>
<dbReference type="InterPro" id="IPR011059">
    <property type="entry name" value="Metal-dep_hydrolase_composite"/>
</dbReference>
<dbReference type="InterPro" id="IPR050287">
    <property type="entry name" value="MTA/SAH_deaminase"/>
</dbReference>